<proteinExistence type="predicted"/>
<evidence type="ECO:0000259" key="3">
    <source>
        <dbReference type="Pfam" id="PF14016"/>
    </source>
</evidence>
<dbReference type="RefSeq" id="WP_016642699.1">
    <property type="nucleotide sequence ID" value="NZ_AOPZ01000233.1"/>
</dbReference>
<feature type="compositionally biased region" description="Low complexity" evidence="1">
    <location>
        <begin position="43"/>
        <end position="73"/>
    </location>
</feature>
<feature type="domain" description="DUF4232" evidence="3">
    <location>
        <begin position="120"/>
        <end position="198"/>
    </location>
</feature>
<dbReference type="PATRIC" id="fig|1286094.4.peg.4520"/>
<dbReference type="OrthoDB" id="4231166at2"/>
<dbReference type="Pfam" id="PF14016">
    <property type="entry name" value="DUF4232"/>
    <property type="match status" value="1"/>
</dbReference>
<keyword evidence="2" id="KW-0732">Signal</keyword>
<keyword evidence="5" id="KW-1185">Reference proteome</keyword>
<reference evidence="4 5" key="1">
    <citation type="submission" date="2013-02" db="EMBL/GenBank/DDBJ databases">
        <title>Draft Genome Sequence of Streptomyces aurantiacus, Which Produces Setomimycin.</title>
        <authorList>
            <person name="Gruening B.A."/>
            <person name="Praeg A."/>
            <person name="Erxleben A."/>
            <person name="Guenther S."/>
            <person name="Mueller M."/>
        </authorList>
    </citation>
    <scope>NUCLEOTIDE SEQUENCE [LARGE SCALE GENOMIC DNA]</scope>
    <source>
        <strain evidence="4 5">JA 4570</strain>
    </source>
</reference>
<dbReference type="PROSITE" id="PS51257">
    <property type="entry name" value="PROKAR_LIPOPROTEIN"/>
    <property type="match status" value="1"/>
</dbReference>
<feature type="chain" id="PRO_5004525041" description="DUF4232 domain-containing protein" evidence="2">
    <location>
        <begin position="27"/>
        <end position="251"/>
    </location>
</feature>
<evidence type="ECO:0000313" key="4">
    <source>
        <dbReference type="EMBL" id="EPH42363.1"/>
    </source>
</evidence>
<name>S3ZGS0_9ACTN</name>
<evidence type="ECO:0000256" key="1">
    <source>
        <dbReference type="SAM" id="MobiDB-lite"/>
    </source>
</evidence>
<dbReference type="EMBL" id="AOPZ01000233">
    <property type="protein sequence ID" value="EPH42363.1"/>
    <property type="molecule type" value="Genomic_DNA"/>
</dbReference>
<feature type="signal peptide" evidence="2">
    <location>
        <begin position="1"/>
        <end position="26"/>
    </location>
</feature>
<comment type="caution">
    <text evidence="4">The sequence shown here is derived from an EMBL/GenBank/DDBJ whole genome shotgun (WGS) entry which is preliminary data.</text>
</comment>
<feature type="region of interest" description="Disordered" evidence="1">
    <location>
        <begin position="28"/>
        <end position="108"/>
    </location>
</feature>
<gene>
    <name evidence="4" type="ORF">STRAU_4573</name>
</gene>
<protein>
    <recommendedName>
        <fullName evidence="3">DUF4232 domain-containing protein</fullName>
    </recommendedName>
</protein>
<sequence length="251" mass="24518">MRTSRIRTAALAATTAALGLALTACGSSDDNSGAGTSGGSGSAGPTSSAGSAGSAKGSTVGAGKESAASTAKGSGNGSGNGSAAGSGKTSTVGKEATTAGQGAKTSAAGVRACDGQEMSYSVLHRFAKQRGEHLLITATNADSKPCYVTSYPSVMLGDTVGVLPHSGKDTPGGGKALVVQPGGKVYAAVNLFTDSAKTHASSNLSIAMQDHTGDTGPGVETEAFDAKGVPSKFTWTSADVTNWNTAKPYGF</sequence>
<dbReference type="InterPro" id="IPR025326">
    <property type="entry name" value="DUF4232"/>
</dbReference>
<dbReference type="AlphaFoldDB" id="S3ZGS0"/>
<evidence type="ECO:0000256" key="2">
    <source>
        <dbReference type="SAM" id="SignalP"/>
    </source>
</evidence>
<organism evidence="4 5">
    <name type="scientific">Streptomyces aurantiacus JA 4570</name>
    <dbReference type="NCBI Taxonomy" id="1286094"/>
    <lineage>
        <taxon>Bacteria</taxon>
        <taxon>Bacillati</taxon>
        <taxon>Actinomycetota</taxon>
        <taxon>Actinomycetes</taxon>
        <taxon>Kitasatosporales</taxon>
        <taxon>Streptomycetaceae</taxon>
        <taxon>Streptomyces</taxon>
        <taxon>Streptomyces aurantiacus group</taxon>
    </lineage>
</organism>
<dbReference type="Proteomes" id="UP000014629">
    <property type="component" value="Unassembled WGS sequence"/>
</dbReference>
<evidence type="ECO:0000313" key="5">
    <source>
        <dbReference type="Proteomes" id="UP000014629"/>
    </source>
</evidence>
<accession>S3ZGS0</accession>
<feature type="compositionally biased region" description="Gly residues" evidence="1">
    <location>
        <begin position="74"/>
        <end position="84"/>
    </location>
</feature>